<keyword evidence="3" id="KW-1185">Reference proteome</keyword>
<organism evidence="2 3">
    <name type="scientific">Plasmodiophora brassicae</name>
    <name type="common">Clubroot disease agent</name>
    <dbReference type="NCBI Taxonomy" id="37360"/>
    <lineage>
        <taxon>Eukaryota</taxon>
        <taxon>Sar</taxon>
        <taxon>Rhizaria</taxon>
        <taxon>Endomyxa</taxon>
        <taxon>Phytomyxea</taxon>
        <taxon>Plasmodiophorida</taxon>
        <taxon>Plasmodiophoridae</taxon>
        <taxon>Plasmodiophora</taxon>
    </lineage>
</organism>
<dbReference type="EMBL" id="CDSF01000121">
    <property type="protein sequence ID" value="CEP01914.1"/>
    <property type="molecule type" value="Genomic_DNA"/>
</dbReference>
<evidence type="ECO:0000313" key="2">
    <source>
        <dbReference type="EMBL" id="CEP01914.1"/>
    </source>
</evidence>
<feature type="signal peptide" evidence="1">
    <location>
        <begin position="1"/>
        <end position="21"/>
    </location>
</feature>
<dbReference type="AlphaFoldDB" id="A0A0G4J3G3"/>
<reference evidence="2 3" key="1">
    <citation type="submission" date="2015-02" db="EMBL/GenBank/DDBJ databases">
        <authorList>
            <person name="Chooi Y.-H."/>
        </authorList>
    </citation>
    <scope>NUCLEOTIDE SEQUENCE [LARGE SCALE GENOMIC DNA]</scope>
    <source>
        <strain evidence="2">E3</strain>
    </source>
</reference>
<protein>
    <submittedName>
        <fullName evidence="2">Uncharacterized protein</fullName>
    </submittedName>
</protein>
<feature type="chain" id="PRO_5005193593" evidence="1">
    <location>
        <begin position="22"/>
        <end position="269"/>
    </location>
</feature>
<sequence length="269" mass="29353">MPQRRLCFLLGLAVGLYGGLATNVISDRVQLSRLLNHNLTVADVEALSDLDELTIDATGVDMSSCERLIPTLLVCWGGHRLRIRQPDRSSKCHWEFIISVAERYYVAKGAAEKKRQNARRQSDGAVVVKHAGSDDQEQGLIGLSWEWFIGSTVRPVLSTVTTGLVKRCSALDEAVKWGKSTASAISIQLSTAGVRPLPWKDADVIMYQKAILTSILQIALSVSILQIALSVSILQIALSVSILQIALSVNKLQIALSVSGRQNGNRILR</sequence>
<evidence type="ECO:0000313" key="3">
    <source>
        <dbReference type="Proteomes" id="UP000039324"/>
    </source>
</evidence>
<keyword evidence="1" id="KW-0732">Signal</keyword>
<gene>
    <name evidence="2" type="ORF">PBRA_008857</name>
</gene>
<evidence type="ECO:0000256" key="1">
    <source>
        <dbReference type="SAM" id="SignalP"/>
    </source>
</evidence>
<accession>A0A0G4J3G3</accession>
<name>A0A0G4J3G3_PLABS</name>
<proteinExistence type="predicted"/>
<dbReference type="Proteomes" id="UP000039324">
    <property type="component" value="Unassembled WGS sequence"/>
</dbReference>